<dbReference type="GO" id="GO:0005886">
    <property type="term" value="C:plasma membrane"/>
    <property type="evidence" value="ECO:0007669"/>
    <property type="project" value="UniProtKB-SubCell"/>
</dbReference>
<proteinExistence type="predicted"/>
<dbReference type="Proteomes" id="UP000751518">
    <property type="component" value="Unassembled WGS sequence"/>
</dbReference>
<keyword evidence="6 8" id="KW-1133">Transmembrane helix</keyword>
<protein>
    <submittedName>
        <fullName evidence="10">Glycosyltransferase family 39 protein</fullName>
        <ecNumber evidence="10">2.4.-.-</ecNumber>
    </submittedName>
</protein>
<gene>
    <name evidence="10" type="ORF">KC614_01575</name>
</gene>
<feature type="transmembrane region" description="Helical" evidence="8">
    <location>
        <begin position="232"/>
        <end position="252"/>
    </location>
</feature>
<dbReference type="GO" id="GO:0016763">
    <property type="term" value="F:pentosyltransferase activity"/>
    <property type="evidence" value="ECO:0007669"/>
    <property type="project" value="TreeGrafter"/>
</dbReference>
<organism evidence="10 11">
    <name type="scientific">candidate division WWE3 bacterium</name>
    <dbReference type="NCBI Taxonomy" id="2053526"/>
    <lineage>
        <taxon>Bacteria</taxon>
        <taxon>Katanobacteria</taxon>
    </lineage>
</organism>
<reference evidence="10" key="1">
    <citation type="submission" date="2020-04" db="EMBL/GenBank/DDBJ databases">
        <authorList>
            <person name="Zhang T."/>
        </authorList>
    </citation>
    <scope>NUCLEOTIDE SEQUENCE</scope>
    <source>
        <strain evidence="10">HKST-UBA03</strain>
    </source>
</reference>
<evidence type="ECO:0000256" key="6">
    <source>
        <dbReference type="ARBA" id="ARBA00022989"/>
    </source>
</evidence>
<dbReference type="PANTHER" id="PTHR33908">
    <property type="entry name" value="MANNOSYLTRANSFERASE YKCB-RELATED"/>
    <property type="match status" value="1"/>
</dbReference>
<feature type="transmembrane region" description="Helical" evidence="8">
    <location>
        <begin position="12"/>
        <end position="29"/>
    </location>
</feature>
<comment type="subcellular location">
    <subcellularLocation>
        <location evidence="1">Cell membrane</location>
        <topology evidence="1">Multi-pass membrane protein</topology>
    </subcellularLocation>
</comment>
<dbReference type="PANTHER" id="PTHR33908:SF11">
    <property type="entry name" value="MEMBRANE PROTEIN"/>
    <property type="match status" value="1"/>
</dbReference>
<dbReference type="InterPro" id="IPR050297">
    <property type="entry name" value="LipidA_mod_glycosyltrf_83"/>
</dbReference>
<feature type="transmembrane region" description="Helical" evidence="8">
    <location>
        <begin position="293"/>
        <end position="313"/>
    </location>
</feature>
<comment type="caution">
    <text evidence="10">The sequence shown here is derived from an EMBL/GenBank/DDBJ whole genome shotgun (WGS) entry which is preliminary data.</text>
</comment>
<evidence type="ECO:0000256" key="1">
    <source>
        <dbReference type="ARBA" id="ARBA00004651"/>
    </source>
</evidence>
<evidence type="ECO:0000256" key="2">
    <source>
        <dbReference type="ARBA" id="ARBA00022475"/>
    </source>
</evidence>
<evidence type="ECO:0000256" key="4">
    <source>
        <dbReference type="ARBA" id="ARBA00022679"/>
    </source>
</evidence>
<feature type="domain" description="Glycosyltransferase RgtA/B/C/D-like" evidence="9">
    <location>
        <begin position="98"/>
        <end position="241"/>
    </location>
</feature>
<feature type="transmembrane region" description="Helical" evidence="8">
    <location>
        <begin position="390"/>
        <end position="411"/>
    </location>
</feature>
<feature type="transmembrane region" description="Helical" evidence="8">
    <location>
        <begin position="333"/>
        <end position="355"/>
    </location>
</feature>
<keyword evidence="7 8" id="KW-0472">Membrane</keyword>
<evidence type="ECO:0000256" key="5">
    <source>
        <dbReference type="ARBA" id="ARBA00022692"/>
    </source>
</evidence>
<dbReference type="EC" id="2.4.-.-" evidence="10"/>
<reference evidence="10" key="2">
    <citation type="journal article" date="2021" name="Microbiome">
        <title>Successional dynamics and alternative stable states in a saline activated sludge microbial community over 9 years.</title>
        <authorList>
            <person name="Wang Y."/>
            <person name="Ye J."/>
            <person name="Ju F."/>
            <person name="Liu L."/>
            <person name="Boyd J.A."/>
            <person name="Deng Y."/>
            <person name="Parks D.H."/>
            <person name="Jiang X."/>
            <person name="Yin X."/>
            <person name="Woodcroft B.J."/>
            <person name="Tyson G.W."/>
            <person name="Hugenholtz P."/>
            <person name="Polz M.F."/>
            <person name="Zhang T."/>
        </authorList>
    </citation>
    <scope>NUCLEOTIDE SEQUENCE</scope>
    <source>
        <strain evidence="10">HKST-UBA03</strain>
    </source>
</reference>
<dbReference type="GO" id="GO:0009103">
    <property type="term" value="P:lipopolysaccharide biosynthetic process"/>
    <property type="evidence" value="ECO:0007669"/>
    <property type="project" value="UniProtKB-ARBA"/>
</dbReference>
<dbReference type="Pfam" id="PF13231">
    <property type="entry name" value="PMT_2"/>
    <property type="match status" value="1"/>
</dbReference>
<feature type="transmembrane region" description="Helical" evidence="8">
    <location>
        <begin position="91"/>
        <end position="118"/>
    </location>
</feature>
<feature type="transmembrane region" description="Helical" evidence="8">
    <location>
        <begin position="361"/>
        <end position="378"/>
    </location>
</feature>
<evidence type="ECO:0000259" key="9">
    <source>
        <dbReference type="Pfam" id="PF13231"/>
    </source>
</evidence>
<name>A0A955LK49_UNCKA</name>
<accession>A0A955LK49</accession>
<keyword evidence="5 8" id="KW-0812">Transmembrane</keyword>
<dbReference type="EMBL" id="JAGQKZ010000008">
    <property type="protein sequence ID" value="MCA9391878.1"/>
    <property type="molecule type" value="Genomic_DNA"/>
</dbReference>
<sequence>MRKHLNDPRKILLFILLIGAFLRFYKFNWGDGFFFHPDERNIAFGISNLNLEKGQFNPEFWAYGSLPIYIIYLIAWVADKLPIIKTTLLDFNTYILIGRLISALASTLIIFLIYKLVLRILHKNARREKFALLAALLVAFLPGMIQFAHFMTFETFLTLEYIVMLWLSFNIVENGRSRDYLLLGIVAGLSVGTKIVSLSVLPILIAAHVGYSIRNNRQAKHPTLTMIFNKNILLALIVVPVFTFVASPFHVLDLKGFVNSFNYESGVADGSLLVFYTQQFLETTPVIYQLTKVFPYILTMPLTLLSIISLCYIPYRSIRVLLRRVRKRRLSLFAIESSLVVLMALLYLAFHLSLFVKWTRYMIPALPFLVMAVTVVISQVHKKTQLLAKLLIVIVSVWAIGSGVYFFQIYLKPDTRVESANWANTNLATNALVSSEIYDLGIMPFNSVFNPSNIDLLPLYDLEVNPQKLEAEDSFADSQYFIELSQRVWRTRERLFYMYPESNAIYTKLRDPSAKYGWQQIMRDDRLIADCNIFTLYCFNNTLTPDETFTVFDHPTLRIYENIYR</sequence>
<evidence type="ECO:0000313" key="10">
    <source>
        <dbReference type="EMBL" id="MCA9391878.1"/>
    </source>
</evidence>
<evidence type="ECO:0000256" key="8">
    <source>
        <dbReference type="SAM" id="Phobius"/>
    </source>
</evidence>
<keyword evidence="4 10" id="KW-0808">Transferase</keyword>
<evidence type="ECO:0000313" key="11">
    <source>
        <dbReference type="Proteomes" id="UP000751518"/>
    </source>
</evidence>
<keyword evidence="2" id="KW-1003">Cell membrane</keyword>
<feature type="transmembrane region" description="Helical" evidence="8">
    <location>
        <begin position="130"/>
        <end position="148"/>
    </location>
</feature>
<dbReference type="InterPro" id="IPR038731">
    <property type="entry name" value="RgtA/B/C-like"/>
</dbReference>
<evidence type="ECO:0000256" key="3">
    <source>
        <dbReference type="ARBA" id="ARBA00022676"/>
    </source>
</evidence>
<keyword evidence="3 10" id="KW-0328">Glycosyltransferase</keyword>
<feature type="transmembrane region" description="Helical" evidence="8">
    <location>
        <begin position="184"/>
        <end position="211"/>
    </location>
</feature>
<evidence type="ECO:0000256" key="7">
    <source>
        <dbReference type="ARBA" id="ARBA00023136"/>
    </source>
</evidence>
<dbReference type="AlphaFoldDB" id="A0A955LK49"/>